<dbReference type="RefSeq" id="WP_278338956.1">
    <property type="nucleotide sequence ID" value="NZ_BAAFLA010000005.1"/>
</dbReference>
<gene>
    <name evidence="1" type="ORF">BHV66_01790</name>
</gene>
<organism evidence="1 2">
    <name type="scientific">Alistipes putredinis</name>
    <dbReference type="NCBI Taxonomy" id="28117"/>
    <lineage>
        <taxon>Bacteria</taxon>
        <taxon>Pseudomonadati</taxon>
        <taxon>Bacteroidota</taxon>
        <taxon>Bacteroidia</taxon>
        <taxon>Bacteroidales</taxon>
        <taxon>Rikenellaceae</taxon>
        <taxon>Alistipes</taxon>
    </lineage>
</organism>
<dbReference type="PANTHER" id="PTHR38479:SF2">
    <property type="entry name" value="WINGED HELIX DNA-BINDING DOMAIN-CONTAINING PROTEIN"/>
    <property type="match status" value="1"/>
</dbReference>
<sequence length="358" mass="39919">MLPLITLRLQNQLLVQPPFDAPQQVVEWMGAVQAQDYRMAKWAVGCRTASTDATQIEAALNRGDILRTHLLRPTWHFVSSKDLRWMLSLTADRIRAANDSYARGTDAALDSKSIHRYMNLLQKTLEGNKHRTKEEIGEALNQRGIPLSQYALRHLLMRAETDGIVCSGADKKGTATYALLDERAPHGEEPSREEALARLARIYFRSHSPATLADFTWWSGLTATEARRAVASIAEELTTEHFGDREFFVFRNAAAAAPCDTTHLLPAYDQYLIGYKDRSDVLAKEHTSKAFNSHGIFQPVILCDGQIVGNWKRTAGRGNVTIQTTLWVNAVPKALDAAVARYRSFIGGTKSENSPEAL</sequence>
<evidence type="ECO:0000313" key="1">
    <source>
        <dbReference type="EMBL" id="OKY96812.1"/>
    </source>
</evidence>
<dbReference type="STRING" id="28117.BHV66_01790"/>
<dbReference type="AlphaFoldDB" id="A0A1Q6FDE3"/>
<dbReference type="InterPro" id="IPR009351">
    <property type="entry name" value="AlkZ-like"/>
</dbReference>
<dbReference type="Pfam" id="PF06224">
    <property type="entry name" value="AlkZ-like"/>
    <property type="match status" value="1"/>
</dbReference>
<reference evidence="1 2" key="1">
    <citation type="journal article" date="2016" name="Nat. Biotechnol.">
        <title>Measurement of bacterial replication rates in microbial communities.</title>
        <authorList>
            <person name="Brown C.T."/>
            <person name="Olm M.R."/>
            <person name="Thomas B.C."/>
            <person name="Banfield J.F."/>
        </authorList>
    </citation>
    <scope>NUCLEOTIDE SEQUENCE [LARGE SCALE GENOMIC DNA]</scope>
    <source>
        <strain evidence="1">CAG:67_53_122</strain>
    </source>
</reference>
<dbReference type="EMBL" id="MNQH01000001">
    <property type="protein sequence ID" value="OKY96812.1"/>
    <property type="molecule type" value="Genomic_DNA"/>
</dbReference>
<protein>
    <recommendedName>
        <fullName evidence="3">Winged helix DNA-binding domain-containing protein</fullName>
    </recommendedName>
</protein>
<proteinExistence type="predicted"/>
<evidence type="ECO:0000313" key="2">
    <source>
        <dbReference type="Proteomes" id="UP000187417"/>
    </source>
</evidence>
<accession>A0A1Q6FDE3</accession>
<dbReference type="Proteomes" id="UP000187417">
    <property type="component" value="Unassembled WGS sequence"/>
</dbReference>
<name>A0A1Q6FDE3_9BACT</name>
<evidence type="ECO:0008006" key="3">
    <source>
        <dbReference type="Google" id="ProtNLM"/>
    </source>
</evidence>
<dbReference type="PANTHER" id="PTHR38479">
    <property type="entry name" value="LMO0824 PROTEIN"/>
    <property type="match status" value="1"/>
</dbReference>
<comment type="caution">
    <text evidence="1">The sequence shown here is derived from an EMBL/GenBank/DDBJ whole genome shotgun (WGS) entry which is preliminary data.</text>
</comment>